<dbReference type="RefSeq" id="WP_207979929.1">
    <property type="nucleotide sequence ID" value="NZ_JAGDEL010000012.1"/>
</dbReference>
<evidence type="ECO:0000313" key="5">
    <source>
        <dbReference type="Proteomes" id="UP000663981"/>
    </source>
</evidence>
<evidence type="ECO:0000259" key="3">
    <source>
        <dbReference type="Pfam" id="PF00685"/>
    </source>
</evidence>
<dbReference type="InterPro" id="IPR027417">
    <property type="entry name" value="P-loop_NTPase"/>
</dbReference>
<protein>
    <submittedName>
        <fullName evidence="4">Sulfotransferase domain-containing protein</fullName>
    </submittedName>
</protein>
<dbReference type="SUPFAM" id="SSF52540">
    <property type="entry name" value="P-loop containing nucleoside triphosphate hydrolases"/>
    <property type="match status" value="1"/>
</dbReference>
<sequence>MSEDILQDDFSKQSIPHFLIIGAQKCGTTSLYNYLIQHPQIIPALSKEVHFFDIYFEKGMDWYRNQFPSLESKRWITGEASPYYLFHPHAPKRIHQFIPKIKLIVLLRNPVDRAYSHYHHQVRMGTEPLSFNEAIKKEESRLKPERIEILKNENYHSPIYQNCSYLARGRYVEQLKNWMNFFSMEQFLIIRSEDFYSNPTLIFHRVLDFLGVQMLELKQYTKHNFGDYPKLNSQFRNELLTYFEPYNRELYDYLGVDFGWDK</sequence>
<reference evidence="4 5" key="1">
    <citation type="submission" date="2021-03" db="EMBL/GenBank/DDBJ databases">
        <title>Whole genome sequence of Metabacillus bambusae BG109.</title>
        <authorList>
            <person name="Jeong J.W."/>
        </authorList>
    </citation>
    <scope>NUCLEOTIDE SEQUENCE [LARGE SCALE GENOMIC DNA]</scope>
    <source>
        <strain evidence="4 5">BG109</strain>
    </source>
</reference>
<dbReference type="InterPro" id="IPR000863">
    <property type="entry name" value="Sulfotransferase_dom"/>
</dbReference>
<comment type="caution">
    <text evidence="4">The sequence shown here is derived from an EMBL/GenBank/DDBJ whole genome shotgun (WGS) entry which is preliminary data.</text>
</comment>
<organism evidence="4 5">
    <name type="scientific">Metabacillus bambusae</name>
    <dbReference type="NCBI Taxonomy" id="2795218"/>
    <lineage>
        <taxon>Bacteria</taxon>
        <taxon>Bacillati</taxon>
        <taxon>Bacillota</taxon>
        <taxon>Bacilli</taxon>
        <taxon>Bacillales</taxon>
        <taxon>Bacillaceae</taxon>
        <taxon>Metabacillus</taxon>
    </lineage>
</organism>
<evidence type="ECO:0000256" key="2">
    <source>
        <dbReference type="ARBA" id="ARBA00023180"/>
    </source>
</evidence>
<gene>
    <name evidence="4" type="ORF">I7822_15875</name>
</gene>
<dbReference type="InterPro" id="IPR037359">
    <property type="entry name" value="NST/OST"/>
</dbReference>
<keyword evidence="1" id="KW-0808">Transferase</keyword>
<evidence type="ECO:0000313" key="4">
    <source>
        <dbReference type="EMBL" id="MBO1513128.1"/>
    </source>
</evidence>
<dbReference type="Gene3D" id="3.40.50.300">
    <property type="entry name" value="P-loop containing nucleotide triphosphate hydrolases"/>
    <property type="match status" value="1"/>
</dbReference>
<keyword evidence="2" id="KW-0325">Glycoprotein</keyword>
<feature type="domain" description="Sulfotransferase" evidence="3">
    <location>
        <begin position="16"/>
        <end position="227"/>
    </location>
</feature>
<proteinExistence type="predicted"/>
<dbReference type="Pfam" id="PF00685">
    <property type="entry name" value="Sulfotransfer_1"/>
    <property type="match status" value="1"/>
</dbReference>
<dbReference type="PANTHER" id="PTHR10605">
    <property type="entry name" value="HEPARAN SULFATE SULFOTRANSFERASE"/>
    <property type="match status" value="1"/>
</dbReference>
<dbReference type="PANTHER" id="PTHR10605:SF56">
    <property type="entry name" value="BIFUNCTIONAL HEPARAN SULFATE N-DEACETYLASE_N-SULFOTRANSFERASE"/>
    <property type="match status" value="1"/>
</dbReference>
<keyword evidence="5" id="KW-1185">Reference proteome</keyword>
<dbReference type="EMBL" id="JAGDEL010000012">
    <property type="protein sequence ID" value="MBO1513128.1"/>
    <property type="molecule type" value="Genomic_DNA"/>
</dbReference>
<evidence type="ECO:0000256" key="1">
    <source>
        <dbReference type="ARBA" id="ARBA00022679"/>
    </source>
</evidence>
<dbReference type="Proteomes" id="UP000663981">
    <property type="component" value="Unassembled WGS sequence"/>
</dbReference>
<name>A0ABS3N5H1_9BACI</name>
<accession>A0ABS3N5H1</accession>